<dbReference type="InterPro" id="IPR003406">
    <property type="entry name" value="Glyco_trans_14"/>
</dbReference>
<keyword evidence="5" id="KW-0812">Transmembrane</keyword>
<evidence type="ECO:0000256" key="4">
    <source>
        <dbReference type="ARBA" id="ARBA00022679"/>
    </source>
</evidence>
<evidence type="ECO:0000256" key="5">
    <source>
        <dbReference type="ARBA" id="ARBA00022692"/>
    </source>
</evidence>
<dbReference type="WBParaSite" id="ACRNAN_Path_917.g3530.t1">
    <property type="protein sequence ID" value="ACRNAN_Path_917.g3530.t1"/>
    <property type="gene ID" value="ACRNAN_Path_917.g3530"/>
</dbReference>
<dbReference type="PANTHER" id="PTHR19297:SF185">
    <property type="entry name" value="BETA-1,3-GALACTOSYL-O-GLYCOSYL-GLYCOPROTEIN BETA-1,6-N-ACETYLGLUCOSAMINYLTRANSFERASE 3"/>
    <property type="match status" value="1"/>
</dbReference>
<dbReference type="AlphaFoldDB" id="A0A914CEU6"/>
<keyword evidence="7" id="KW-1133">Transmembrane helix</keyword>
<dbReference type="GO" id="GO:0008375">
    <property type="term" value="F:acetylglucosaminyltransferase activity"/>
    <property type="evidence" value="ECO:0007669"/>
    <property type="project" value="TreeGrafter"/>
</dbReference>
<protein>
    <submittedName>
        <fullName evidence="12">Uncharacterized protein</fullName>
    </submittedName>
</protein>
<evidence type="ECO:0000256" key="1">
    <source>
        <dbReference type="ARBA" id="ARBA00004606"/>
    </source>
</evidence>
<evidence type="ECO:0000256" key="9">
    <source>
        <dbReference type="ARBA" id="ARBA00023180"/>
    </source>
</evidence>
<evidence type="ECO:0000256" key="6">
    <source>
        <dbReference type="ARBA" id="ARBA00022968"/>
    </source>
</evidence>
<evidence type="ECO:0000256" key="8">
    <source>
        <dbReference type="ARBA" id="ARBA00023136"/>
    </source>
</evidence>
<evidence type="ECO:0000256" key="10">
    <source>
        <dbReference type="ARBA" id="ARBA00038150"/>
    </source>
</evidence>
<dbReference type="Pfam" id="PF02485">
    <property type="entry name" value="Branch"/>
    <property type="match status" value="1"/>
</dbReference>
<comment type="pathway">
    <text evidence="2">Protein modification; protein glycosylation.</text>
</comment>
<dbReference type="Proteomes" id="UP000887540">
    <property type="component" value="Unplaced"/>
</dbReference>
<keyword evidence="4" id="KW-0808">Transferase</keyword>
<organism evidence="11 12">
    <name type="scientific">Acrobeloides nanus</name>
    <dbReference type="NCBI Taxonomy" id="290746"/>
    <lineage>
        <taxon>Eukaryota</taxon>
        <taxon>Metazoa</taxon>
        <taxon>Ecdysozoa</taxon>
        <taxon>Nematoda</taxon>
        <taxon>Chromadorea</taxon>
        <taxon>Rhabditida</taxon>
        <taxon>Tylenchina</taxon>
        <taxon>Cephalobomorpha</taxon>
        <taxon>Cephaloboidea</taxon>
        <taxon>Cephalobidae</taxon>
        <taxon>Acrobeloides</taxon>
    </lineage>
</organism>
<name>A0A914CEU6_9BILA</name>
<keyword evidence="3" id="KW-0328">Glycosyltransferase</keyword>
<reference evidence="12" key="1">
    <citation type="submission" date="2022-11" db="UniProtKB">
        <authorList>
            <consortium name="WormBaseParasite"/>
        </authorList>
    </citation>
    <scope>IDENTIFICATION</scope>
</reference>
<sequence>MLPTFQDTVDCNAVFERDPEAMLQAATWTYTYSNISEEPFWNKIHADYNKCATISKYFGFAQSPLSDEENYFPFAYVIDAIESFTQMYFMLGAIYQPQNIYCITVDGTSSLVFQKAMSLLADCFQNIFIIQTPSSRVYSFQKVRSIFSCLKFLVQNDHRWKQVLFMNGEDFPLKTNLEMVRIFKQLDEVFMVDIEPFNTSLIPLKYKHKKPPVPLWKSNIAATFSRESADFMFKNPKFWELYDYLKLIERPEDGLWGSLAGNPGDINIPGGFNAAEFWEEIKLSIEKVYKPLAYKVKIPTSDDPFPLYSYYIMRVKVKWLMENAYLV</sequence>
<evidence type="ECO:0000256" key="3">
    <source>
        <dbReference type="ARBA" id="ARBA00022676"/>
    </source>
</evidence>
<dbReference type="GO" id="GO:0016020">
    <property type="term" value="C:membrane"/>
    <property type="evidence" value="ECO:0007669"/>
    <property type="project" value="UniProtKB-SubCell"/>
</dbReference>
<accession>A0A914CEU6</accession>
<keyword evidence="11" id="KW-1185">Reference proteome</keyword>
<evidence type="ECO:0000313" key="11">
    <source>
        <dbReference type="Proteomes" id="UP000887540"/>
    </source>
</evidence>
<comment type="subcellular location">
    <subcellularLocation>
        <location evidence="1">Membrane</location>
        <topology evidence="1">Single-pass type II membrane protein</topology>
    </subcellularLocation>
</comment>
<proteinExistence type="inferred from homology"/>
<keyword evidence="8" id="KW-0472">Membrane</keyword>
<dbReference type="PANTHER" id="PTHR19297">
    <property type="entry name" value="GLYCOSYLTRANSFERASE 14 FAMILY MEMBER"/>
    <property type="match status" value="1"/>
</dbReference>
<keyword evidence="6" id="KW-0735">Signal-anchor</keyword>
<keyword evidence="9" id="KW-0325">Glycoprotein</keyword>
<evidence type="ECO:0000256" key="2">
    <source>
        <dbReference type="ARBA" id="ARBA00004922"/>
    </source>
</evidence>
<evidence type="ECO:0000313" key="12">
    <source>
        <dbReference type="WBParaSite" id="ACRNAN_Path_917.g3530.t1"/>
    </source>
</evidence>
<evidence type="ECO:0000256" key="7">
    <source>
        <dbReference type="ARBA" id="ARBA00022989"/>
    </source>
</evidence>
<comment type="similarity">
    <text evidence="10">Belongs to the glycosyltransferase 14 family.</text>
</comment>